<dbReference type="PANTHER" id="PTHR23362">
    <property type="entry name" value="L-PLASTIN-RELATED"/>
    <property type="match status" value="1"/>
</dbReference>
<dbReference type="Pfam" id="PF04435">
    <property type="entry name" value="SPK"/>
    <property type="match status" value="1"/>
</dbReference>
<keyword evidence="1" id="KW-1133">Transmembrane helix</keyword>
<dbReference type="AlphaFoldDB" id="A0A2G5UFW3"/>
<evidence type="ECO:0000313" key="4">
    <source>
        <dbReference type="Proteomes" id="UP000230233"/>
    </source>
</evidence>
<dbReference type="EMBL" id="PDUG01000003">
    <property type="protein sequence ID" value="PIC38221.1"/>
    <property type="molecule type" value="Genomic_DNA"/>
</dbReference>
<dbReference type="InterPro" id="IPR053315">
    <property type="entry name" value="Peptidase_C14A"/>
</dbReference>
<protein>
    <recommendedName>
        <fullName evidence="2">SPK domain-containing protein</fullName>
    </recommendedName>
</protein>
<feature type="transmembrane region" description="Helical" evidence="1">
    <location>
        <begin position="318"/>
        <end position="338"/>
    </location>
</feature>
<evidence type="ECO:0000256" key="1">
    <source>
        <dbReference type="SAM" id="Phobius"/>
    </source>
</evidence>
<dbReference type="PANTHER" id="PTHR23362:SF0">
    <property type="entry name" value="CALPONIN-HOMOLOGY (CH) DOMAIN-CONTAINING PROTEIN-RELATED"/>
    <property type="match status" value="1"/>
</dbReference>
<feature type="domain" description="SPK" evidence="2">
    <location>
        <begin position="12"/>
        <end position="112"/>
    </location>
</feature>
<reference evidence="4" key="1">
    <citation type="submission" date="2017-10" db="EMBL/GenBank/DDBJ databases">
        <title>Rapid genome shrinkage in a self-fertile nematode reveals novel sperm competition proteins.</title>
        <authorList>
            <person name="Yin D."/>
            <person name="Schwarz E.M."/>
            <person name="Thomas C.G."/>
            <person name="Felde R.L."/>
            <person name="Korf I.F."/>
            <person name="Cutter A.D."/>
            <person name="Schartner C.M."/>
            <person name="Ralston E.J."/>
            <person name="Meyer B.J."/>
            <person name="Haag E.S."/>
        </authorList>
    </citation>
    <scope>NUCLEOTIDE SEQUENCE [LARGE SCALE GENOMIC DNA]</scope>
    <source>
        <strain evidence="4">JU1422</strain>
    </source>
</reference>
<name>A0A2G5UFW3_9PELO</name>
<keyword evidence="4" id="KW-1185">Reference proteome</keyword>
<keyword evidence="1" id="KW-0812">Transmembrane</keyword>
<evidence type="ECO:0000259" key="2">
    <source>
        <dbReference type="Pfam" id="PF04435"/>
    </source>
</evidence>
<accession>A0A2G5UFW3</accession>
<dbReference type="InterPro" id="IPR006570">
    <property type="entry name" value="SPK_dom"/>
</dbReference>
<evidence type="ECO:0000313" key="3">
    <source>
        <dbReference type="EMBL" id="PIC38221.1"/>
    </source>
</evidence>
<proteinExistence type="predicted"/>
<sequence length="361" mass="42258">MSRTMDFSQDVIRFIYDGIKDFKNPENLVMWAEEAKMEIGVEKPAKALYNAIWRRLQKIEKLRGFTLKEKAHLLFIFSVPLSLGIAEEMRKEHWLMDLDDDQRIKWFKTEEGVVYQAVHSKTKKSFKGVLLNDKTKKSDIDGSSIETARVQEESDQLGLDDVLDVEKYENEKLITDDTTENSQQISILQWILQIEKFAKKLQMTEEFQTKTKRAVFLLGITDEMVPYRDFNDIFRVTLRSITKEIKPISYGHSLNLRKLLMQIKDNLESSFGYESMKGAMEVIREECEKLGEEDKDFCAAFLATYTALSKTGFTVFSAFIKIILWTIFLPIRLIRVLIRWITNRLRTNNQGHLHQHAMVIF</sequence>
<gene>
    <name evidence="3" type="primary">Cnig_chr_III.g10304</name>
    <name evidence="3" type="ORF">B9Z55_010304</name>
</gene>
<comment type="caution">
    <text evidence="3">The sequence shown here is derived from an EMBL/GenBank/DDBJ whole genome shotgun (WGS) entry which is preliminary data.</text>
</comment>
<dbReference type="Proteomes" id="UP000230233">
    <property type="component" value="Chromosome III"/>
</dbReference>
<keyword evidence="1" id="KW-0472">Membrane</keyword>
<organism evidence="3 4">
    <name type="scientific">Caenorhabditis nigoni</name>
    <dbReference type="NCBI Taxonomy" id="1611254"/>
    <lineage>
        <taxon>Eukaryota</taxon>
        <taxon>Metazoa</taxon>
        <taxon>Ecdysozoa</taxon>
        <taxon>Nematoda</taxon>
        <taxon>Chromadorea</taxon>
        <taxon>Rhabditida</taxon>
        <taxon>Rhabditina</taxon>
        <taxon>Rhabditomorpha</taxon>
        <taxon>Rhabditoidea</taxon>
        <taxon>Rhabditidae</taxon>
        <taxon>Peloderinae</taxon>
        <taxon>Caenorhabditis</taxon>
    </lineage>
</organism>